<dbReference type="AlphaFoldDB" id="A0A2A5RVF2"/>
<dbReference type="GO" id="GO:0015297">
    <property type="term" value="F:antiporter activity"/>
    <property type="evidence" value="ECO:0007669"/>
    <property type="project" value="UniProtKB-KW"/>
</dbReference>
<dbReference type="GO" id="GO:0006814">
    <property type="term" value="P:sodium ion transport"/>
    <property type="evidence" value="ECO:0007669"/>
    <property type="project" value="UniProtKB-KW"/>
</dbReference>
<name>A0A2A5RVF2_9LACT</name>
<evidence type="ECO:0000256" key="3">
    <source>
        <dbReference type="ARBA" id="ARBA00022448"/>
    </source>
</evidence>
<evidence type="ECO:0000256" key="8">
    <source>
        <dbReference type="ARBA" id="ARBA00023065"/>
    </source>
</evidence>
<dbReference type="OrthoDB" id="9793589at2"/>
<comment type="caution">
    <text evidence="13">The sequence shown here is derived from an EMBL/GenBank/DDBJ whole genome shotgun (WGS) entry which is preliminary data.</text>
</comment>
<dbReference type="Gene3D" id="1.20.1530.20">
    <property type="match status" value="1"/>
</dbReference>
<evidence type="ECO:0000256" key="10">
    <source>
        <dbReference type="ARBA" id="ARBA00023201"/>
    </source>
</evidence>
<keyword evidence="9 11" id="KW-0472">Membrane</keyword>
<dbReference type="InterPro" id="IPR038770">
    <property type="entry name" value="Na+/solute_symporter_sf"/>
</dbReference>
<keyword evidence="5 11" id="KW-0812">Transmembrane</keyword>
<feature type="transmembrane region" description="Helical" evidence="11">
    <location>
        <begin position="176"/>
        <end position="195"/>
    </location>
</feature>
<evidence type="ECO:0000313" key="14">
    <source>
        <dbReference type="Proteomes" id="UP000242246"/>
    </source>
</evidence>
<feature type="transmembrane region" description="Helical" evidence="11">
    <location>
        <begin position="144"/>
        <end position="164"/>
    </location>
</feature>
<dbReference type="PANTHER" id="PTHR43562">
    <property type="entry name" value="NAPA-TYPE SODIUM/HYDROGEN ANTIPORTER"/>
    <property type="match status" value="1"/>
</dbReference>
<keyword evidence="6 11" id="KW-1133">Transmembrane helix</keyword>
<evidence type="ECO:0000256" key="5">
    <source>
        <dbReference type="ARBA" id="ARBA00022692"/>
    </source>
</evidence>
<keyword evidence="14" id="KW-1185">Reference proteome</keyword>
<dbReference type="RefSeq" id="WP_068164973.1">
    <property type="nucleotide sequence ID" value="NZ_JXJX01000018.1"/>
</dbReference>
<gene>
    <name evidence="13" type="ORF">RU87_GL000602</name>
</gene>
<comment type="similarity">
    <text evidence="2">Belongs to the monovalent cation:proton antiporter 2 (CPA2) transporter (TC 2.A.37) family.</text>
</comment>
<evidence type="ECO:0000256" key="7">
    <source>
        <dbReference type="ARBA" id="ARBA00023053"/>
    </source>
</evidence>
<feature type="transmembrane region" description="Helical" evidence="11">
    <location>
        <begin position="285"/>
        <end position="306"/>
    </location>
</feature>
<feature type="domain" description="Cation/H+ exchanger transmembrane" evidence="12">
    <location>
        <begin position="13"/>
        <end position="373"/>
    </location>
</feature>
<evidence type="ECO:0000256" key="4">
    <source>
        <dbReference type="ARBA" id="ARBA00022449"/>
    </source>
</evidence>
<feature type="transmembrane region" description="Helical" evidence="11">
    <location>
        <begin position="113"/>
        <end position="132"/>
    </location>
</feature>
<feature type="transmembrane region" description="Helical" evidence="11">
    <location>
        <begin position="55"/>
        <end position="74"/>
    </location>
</feature>
<dbReference type="Proteomes" id="UP000242246">
    <property type="component" value="Unassembled WGS sequence"/>
</dbReference>
<evidence type="ECO:0000256" key="9">
    <source>
        <dbReference type="ARBA" id="ARBA00023136"/>
    </source>
</evidence>
<dbReference type="STRING" id="1348632.GCA_001591745_01862"/>
<dbReference type="Pfam" id="PF00999">
    <property type="entry name" value="Na_H_Exchanger"/>
    <property type="match status" value="1"/>
</dbReference>
<evidence type="ECO:0000259" key="12">
    <source>
        <dbReference type="Pfam" id="PF00999"/>
    </source>
</evidence>
<evidence type="ECO:0000313" key="13">
    <source>
        <dbReference type="EMBL" id="PCS05229.1"/>
    </source>
</evidence>
<feature type="transmembrane region" description="Helical" evidence="11">
    <location>
        <begin position="349"/>
        <end position="372"/>
    </location>
</feature>
<keyword evidence="7" id="KW-0915">Sodium</keyword>
<evidence type="ECO:0000256" key="6">
    <source>
        <dbReference type="ARBA" id="ARBA00022989"/>
    </source>
</evidence>
<dbReference type="InterPro" id="IPR006153">
    <property type="entry name" value="Cation/H_exchanger_TM"/>
</dbReference>
<keyword evidence="10" id="KW-0739">Sodium transport</keyword>
<dbReference type="GO" id="GO:1902600">
    <property type="term" value="P:proton transmembrane transport"/>
    <property type="evidence" value="ECO:0007669"/>
    <property type="project" value="InterPro"/>
</dbReference>
<sequence>MEDIFQITIILFFSMLATLLSKRLKIPEVVGQMLIGIILAPSVLGLINGGHTIEIMSEIGVILLMFLAGIESDLEVLRKNLKPSILVALSGVIIPIIVFGSVALYSGRTLSTSFFYGIVFAATSVSITVKVLQEYGYLSTKAGNIILGAAVVDDILAILILSVFKSFKNGGGNLIVQFSMEILFFIFLIFVHKFIPKVWKFINKLPIYAKNTSAALIICLGLSLLADKVGMSAVIGSFFAGIAISQTEVSELIEKYVSAIGYVVFIPIFFVSIAISINFDVLVEHPFIVILFTLLAILTKFVPAYYSGKACNLEKNESLLIGTGMVSRGEMSLIVAQIGLSGAIINEDIYSELVIVIILTTLIAPFLIKMVIKKDNTKKYI</sequence>
<dbReference type="PANTHER" id="PTHR43562:SF3">
    <property type="entry name" value="SODIUM ION_PROTON EXCHANGER (EUROFUNG)"/>
    <property type="match status" value="1"/>
</dbReference>
<comment type="subcellular location">
    <subcellularLocation>
        <location evidence="1">Membrane</location>
        <topology evidence="1">Multi-pass membrane protein</topology>
    </subcellularLocation>
</comment>
<feature type="transmembrane region" description="Helical" evidence="11">
    <location>
        <begin position="29"/>
        <end position="49"/>
    </location>
</feature>
<feature type="transmembrane region" description="Helical" evidence="11">
    <location>
        <begin position="6"/>
        <end position="22"/>
    </location>
</feature>
<evidence type="ECO:0000256" key="11">
    <source>
        <dbReference type="SAM" id="Phobius"/>
    </source>
</evidence>
<feature type="transmembrane region" description="Helical" evidence="11">
    <location>
        <begin position="256"/>
        <end position="279"/>
    </location>
</feature>
<organism evidence="13 14">
    <name type="scientific">Pseudolactococcus plantarum</name>
    <dbReference type="NCBI Taxonomy" id="1365"/>
    <lineage>
        <taxon>Bacteria</taxon>
        <taxon>Bacillati</taxon>
        <taxon>Bacillota</taxon>
        <taxon>Bacilli</taxon>
        <taxon>Lactobacillales</taxon>
        <taxon>Streptococcaceae</taxon>
        <taxon>Pseudolactococcus</taxon>
    </lineage>
</organism>
<accession>A0A2A5RVF2</accession>
<protein>
    <submittedName>
        <fullName evidence="13">Na+/H+ antiporter</fullName>
    </submittedName>
</protein>
<feature type="transmembrane region" description="Helical" evidence="11">
    <location>
        <begin position="231"/>
        <end position="249"/>
    </location>
</feature>
<evidence type="ECO:0000256" key="1">
    <source>
        <dbReference type="ARBA" id="ARBA00004141"/>
    </source>
</evidence>
<evidence type="ECO:0000256" key="2">
    <source>
        <dbReference type="ARBA" id="ARBA00005551"/>
    </source>
</evidence>
<reference evidence="13 14" key="1">
    <citation type="submission" date="2014-12" db="EMBL/GenBank/DDBJ databases">
        <title>Draft genome sequences of 10 type strains of Lactococcus.</title>
        <authorList>
            <person name="Sun Z."/>
            <person name="Zhong Z."/>
            <person name="Liu W."/>
            <person name="Zhang W."/>
            <person name="Zhang H."/>
        </authorList>
    </citation>
    <scope>NUCLEOTIDE SEQUENCE [LARGE SCALE GENOMIC DNA]</scope>
    <source>
        <strain evidence="13 14">DSM 20686</strain>
    </source>
</reference>
<keyword evidence="4" id="KW-0050">Antiport</keyword>
<feature type="transmembrane region" description="Helical" evidence="11">
    <location>
        <begin position="86"/>
        <end position="107"/>
    </location>
</feature>
<dbReference type="GO" id="GO:0016020">
    <property type="term" value="C:membrane"/>
    <property type="evidence" value="ECO:0007669"/>
    <property type="project" value="UniProtKB-SubCell"/>
</dbReference>
<proteinExistence type="inferred from homology"/>
<keyword evidence="8" id="KW-0406">Ion transport</keyword>
<dbReference type="EMBL" id="JXJX01000018">
    <property type="protein sequence ID" value="PCS05229.1"/>
    <property type="molecule type" value="Genomic_DNA"/>
</dbReference>
<keyword evidence="3" id="KW-0813">Transport</keyword>